<dbReference type="AlphaFoldDB" id="A0A9W8MIF6"/>
<protein>
    <recommendedName>
        <fullName evidence="6">Protein kinase domain-containing protein</fullName>
    </recommendedName>
</protein>
<dbReference type="InterPro" id="IPR008271">
    <property type="entry name" value="Ser/Thr_kinase_AS"/>
</dbReference>
<feature type="binding site" evidence="4">
    <location>
        <position position="545"/>
    </location>
    <ligand>
        <name>ATP</name>
        <dbReference type="ChEBI" id="CHEBI:30616"/>
    </ligand>
</feature>
<dbReference type="InterPro" id="IPR017441">
    <property type="entry name" value="Protein_kinase_ATP_BS"/>
</dbReference>
<evidence type="ECO:0000256" key="2">
    <source>
        <dbReference type="ARBA" id="ARBA00022741"/>
    </source>
</evidence>
<evidence type="ECO:0000259" key="6">
    <source>
        <dbReference type="PROSITE" id="PS50011"/>
    </source>
</evidence>
<reference evidence="7" key="1">
    <citation type="submission" date="2022-06" db="EMBL/GenBank/DDBJ databases">
        <title>Genome Sequence of Candolleomyces eurysporus.</title>
        <authorList>
            <person name="Buettner E."/>
        </authorList>
    </citation>
    <scope>NUCLEOTIDE SEQUENCE</scope>
    <source>
        <strain evidence="7">VTCC 930004</strain>
    </source>
</reference>
<keyword evidence="3 4" id="KW-0067">ATP-binding</keyword>
<evidence type="ECO:0000256" key="4">
    <source>
        <dbReference type="PROSITE-ProRule" id="PRU10141"/>
    </source>
</evidence>
<keyword evidence="1" id="KW-0723">Serine/threonine-protein kinase</keyword>
<evidence type="ECO:0000313" key="8">
    <source>
        <dbReference type="Proteomes" id="UP001140091"/>
    </source>
</evidence>
<dbReference type="GO" id="GO:0005524">
    <property type="term" value="F:ATP binding"/>
    <property type="evidence" value="ECO:0007669"/>
    <property type="project" value="UniProtKB-UniRule"/>
</dbReference>
<dbReference type="Proteomes" id="UP001140091">
    <property type="component" value="Unassembled WGS sequence"/>
</dbReference>
<name>A0A9W8MIF6_9AGAR</name>
<evidence type="ECO:0000256" key="5">
    <source>
        <dbReference type="SAM" id="MobiDB-lite"/>
    </source>
</evidence>
<dbReference type="OrthoDB" id="6718656at2759"/>
<dbReference type="Pfam" id="PF07714">
    <property type="entry name" value="PK_Tyr_Ser-Thr"/>
    <property type="match status" value="1"/>
</dbReference>
<feature type="domain" description="Protein kinase" evidence="6">
    <location>
        <begin position="512"/>
        <end position="762"/>
    </location>
</feature>
<dbReference type="InterPro" id="IPR000719">
    <property type="entry name" value="Prot_kinase_dom"/>
</dbReference>
<keyword evidence="1" id="KW-0808">Transferase</keyword>
<dbReference type="SMART" id="SM00220">
    <property type="entry name" value="S_TKc"/>
    <property type="match status" value="1"/>
</dbReference>
<feature type="non-terminal residue" evidence="7">
    <location>
        <position position="762"/>
    </location>
</feature>
<proteinExistence type="predicted"/>
<dbReference type="PROSITE" id="PS00108">
    <property type="entry name" value="PROTEIN_KINASE_ST"/>
    <property type="match status" value="1"/>
</dbReference>
<keyword evidence="2 4" id="KW-0547">Nucleotide-binding</keyword>
<dbReference type="PANTHER" id="PTHR44329:SF261">
    <property type="entry name" value="ZINC FINGER CONTAINING PROTEIN KINASE-RELATED"/>
    <property type="match status" value="1"/>
</dbReference>
<dbReference type="PANTHER" id="PTHR44329">
    <property type="entry name" value="SERINE/THREONINE-PROTEIN KINASE TNNI3K-RELATED"/>
    <property type="match status" value="1"/>
</dbReference>
<comment type="caution">
    <text evidence="7">The sequence shown here is derived from an EMBL/GenBank/DDBJ whole genome shotgun (WGS) entry which is preliminary data.</text>
</comment>
<dbReference type="SUPFAM" id="SSF56112">
    <property type="entry name" value="Protein kinase-like (PK-like)"/>
    <property type="match status" value="1"/>
</dbReference>
<keyword evidence="1" id="KW-0418">Kinase</keyword>
<dbReference type="Gene3D" id="1.10.510.10">
    <property type="entry name" value="Transferase(Phosphotransferase) domain 1"/>
    <property type="match status" value="1"/>
</dbReference>
<evidence type="ECO:0000256" key="3">
    <source>
        <dbReference type="ARBA" id="ARBA00022840"/>
    </source>
</evidence>
<dbReference type="InterPro" id="IPR001245">
    <property type="entry name" value="Ser-Thr/Tyr_kinase_cat_dom"/>
</dbReference>
<accession>A0A9W8MIF6</accession>
<sequence length="762" mass="85758">MTYLALGSFKQHPPTTTVVFGLPFRPAITSACQVASVEVLGCLIVAARRDPAPPVIGLTASWPPYSAAVFEANRLAPYFSRVFWKFWFSSCPLKDDKRRLHVYNVYDNQLDEIHEAPTDGSAPLFQGFYPDSPKDRETTRILNHANDIFTYLEEDVSEYLKILLKQLSVSSSAEPAADNTTHPTTFTADLQPSTVSLTVNQLVKLRRFLVFVRFRNSAGYASLVRKLFADLEYREEDGNIYPAYRSIIVQMQRRYVLQGFTDFLQGHGRRLDRVHDEAGHPRPSAEPTDKFIEFFHEIMDAYCWRLLDAEVCVGVVADERETGREEFIISDACYGSLDEGFGEDPESCDFFFPINPSVSIYLLGTSTVTPPPPLLNPHTLTRIPIGSESMIDVHLRNSMILQTYPHRLIFSSLKCIVCSLKSYDEFRWINEHQDYSRLRMRCRQKYSKEELVKTLVIRDHGKLFELDSNDSDGDTSDDDEQSSNASSSVQRHHSGSRRKAVRVFDLTEQVRLEGTWAIGFGTFSDVWKGMWQDPMENRERTVAVKFLRSVMVQNVKERLIRRIQTEVSTWHKLCHRNVSQFFGIVQSECSFGMVSPWYSNGIICDYLKTRPNADRLKLLTQIASGVCHLHSRSPPIVHGDLKGGNILIDAHGFAIITDFGLSKVMEEVSQACSSNSPPGTACGGRGTSVFAGSTRWMAPELILALVDEDEHNTDSAQSPGGSSSSKPKITTMSDVYAFASVCLEVCAHLTCPTLPNGHAFWG</sequence>
<feature type="compositionally biased region" description="Acidic residues" evidence="5">
    <location>
        <begin position="467"/>
        <end position="481"/>
    </location>
</feature>
<evidence type="ECO:0000256" key="1">
    <source>
        <dbReference type="ARBA" id="ARBA00022527"/>
    </source>
</evidence>
<feature type="region of interest" description="Disordered" evidence="5">
    <location>
        <begin position="467"/>
        <end position="494"/>
    </location>
</feature>
<dbReference type="EMBL" id="JANBPK010000749">
    <property type="protein sequence ID" value="KAJ2933170.1"/>
    <property type="molecule type" value="Genomic_DNA"/>
</dbReference>
<keyword evidence="8" id="KW-1185">Reference proteome</keyword>
<organism evidence="7 8">
    <name type="scientific">Candolleomyces eurysporus</name>
    <dbReference type="NCBI Taxonomy" id="2828524"/>
    <lineage>
        <taxon>Eukaryota</taxon>
        <taxon>Fungi</taxon>
        <taxon>Dikarya</taxon>
        <taxon>Basidiomycota</taxon>
        <taxon>Agaricomycotina</taxon>
        <taxon>Agaricomycetes</taxon>
        <taxon>Agaricomycetidae</taxon>
        <taxon>Agaricales</taxon>
        <taxon>Agaricineae</taxon>
        <taxon>Psathyrellaceae</taxon>
        <taxon>Candolleomyces</taxon>
    </lineage>
</organism>
<evidence type="ECO:0000313" key="7">
    <source>
        <dbReference type="EMBL" id="KAJ2933170.1"/>
    </source>
</evidence>
<gene>
    <name evidence="7" type="ORF">H1R20_g3891</name>
</gene>
<dbReference type="InterPro" id="IPR051681">
    <property type="entry name" value="Ser/Thr_Kinases-Pseudokinases"/>
</dbReference>
<dbReference type="GO" id="GO:0004674">
    <property type="term" value="F:protein serine/threonine kinase activity"/>
    <property type="evidence" value="ECO:0007669"/>
    <property type="project" value="TreeGrafter"/>
</dbReference>
<dbReference type="InterPro" id="IPR011009">
    <property type="entry name" value="Kinase-like_dom_sf"/>
</dbReference>
<dbReference type="PROSITE" id="PS50011">
    <property type="entry name" value="PROTEIN_KINASE_DOM"/>
    <property type="match status" value="1"/>
</dbReference>
<dbReference type="PROSITE" id="PS00107">
    <property type="entry name" value="PROTEIN_KINASE_ATP"/>
    <property type="match status" value="1"/>
</dbReference>